<proteinExistence type="predicted"/>
<dbReference type="NCBIfam" id="TIGR01865">
    <property type="entry name" value="cas_Csn1"/>
    <property type="match status" value="1"/>
</dbReference>
<organism evidence="2 3">
    <name type="scientific">Thalassovita taeanensis</name>
    <dbReference type="NCBI Taxonomy" id="657014"/>
    <lineage>
        <taxon>Bacteria</taxon>
        <taxon>Pseudomonadati</taxon>
        <taxon>Pseudomonadota</taxon>
        <taxon>Alphaproteobacteria</taxon>
        <taxon>Rhodobacterales</taxon>
        <taxon>Roseobacteraceae</taxon>
        <taxon>Thalassovita</taxon>
    </lineage>
</organism>
<dbReference type="Pfam" id="PF18541">
    <property type="entry name" value="RuvC_III"/>
    <property type="match status" value="1"/>
</dbReference>
<dbReference type="InterPro" id="IPR036397">
    <property type="entry name" value="RNaseH_sf"/>
</dbReference>
<keyword evidence="2" id="KW-0255">Endonuclease</keyword>
<protein>
    <submittedName>
        <fullName evidence="2">CRISPR-associated endonuclease Csn1</fullName>
    </submittedName>
</protein>
<dbReference type="Proteomes" id="UP000198634">
    <property type="component" value="Unassembled WGS sequence"/>
</dbReference>
<accession>A0A1H9D573</accession>
<dbReference type="InterPro" id="IPR028629">
    <property type="entry name" value="Cas9"/>
</dbReference>
<dbReference type="InterPro" id="IPR041383">
    <property type="entry name" value="RuvC_III"/>
</dbReference>
<dbReference type="AlphaFoldDB" id="A0A1H9D573"/>
<dbReference type="GO" id="GO:0003676">
    <property type="term" value="F:nucleic acid binding"/>
    <property type="evidence" value="ECO:0007669"/>
    <property type="project" value="InterPro"/>
</dbReference>
<reference evidence="2 3" key="1">
    <citation type="submission" date="2016-10" db="EMBL/GenBank/DDBJ databases">
        <authorList>
            <person name="de Groot N.N."/>
        </authorList>
    </citation>
    <scope>NUCLEOTIDE SEQUENCE [LARGE SCALE GENOMIC DNA]</scope>
    <source>
        <strain evidence="2 3">DSM 22007</strain>
    </source>
</reference>
<dbReference type="GO" id="GO:0004519">
    <property type="term" value="F:endonuclease activity"/>
    <property type="evidence" value="ECO:0007669"/>
    <property type="project" value="UniProtKB-KW"/>
</dbReference>
<keyword evidence="3" id="KW-1185">Reference proteome</keyword>
<evidence type="ECO:0000313" key="2">
    <source>
        <dbReference type="EMBL" id="SEQ08507.1"/>
    </source>
</evidence>
<sequence length="429" mass="48814">MIARTKHLPRNKAWRFLPDAMEVFEEQKSFDDRQLHATGYLAKVVRAYAEALFDKKDVDGKARNHVWMLPGRMTAMLRHRWGLNLGDHNRKSRDDHRHHAIDAAVIGVIDRAMIKRLQDNARTVGAETLSRVLPSPPEPFPNYRDQVMAAVQGVNISHRAKHGSANPNNPSRTSGRLHEDTAFGLIQDVPENQADLTIGNVVVRKPTPSLSAKEIGQIRDVKLRHSVLTVTAASRDPGLSKRDADKLRAELLAKWGKETGHRRLRIIRKEDTVRPVSDVNGHPYKYFAPGEVSCVDLIEVDGKWVGRPLSVWDANSGQVQTWRDKWTDGTFVMRVHKNDMIQLFDWDDEEGSVVQGSNAIKRVVRLAPSSRLFYLSGPLEAGALQKRHEDAEDAFRWDFANFDKLRLRRARRVRIDELGRVHTIPHGKE</sequence>
<keyword evidence="2" id="KW-0378">Hydrolase</keyword>
<dbReference type="EMBL" id="FOEP01000004">
    <property type="protein sequence ID" value="SEQ08507.1"/>
    <property type="molecule type" value="Genomic_DNA"/>
</dbReference>
<gene>
    <name evidence="2" type="ORF">SAMN04488092_1049</name>
</gene>
<dbReference type="Gene3D" id="3.30.420.10">
    <property type="entry name" value="Ribonuclease H-like superfamily/Ribonuclease H"/>
    <property type="match status" value="1"/>
</dbReference>
<evidence type="ECO:0000313" key="3">
    <source>
        <dbReference type="Proteomes" id="UP000198634"/>
    </source>
</evidence>
<name>A0A1H9D573_9RHOB</name>
<feature type="domain" description="RuvC endonuclease subdomain 3" evidence="1">
    <location>
        <begin position="26"/>
        <end position="121"/>
    </location>
</feature>
<evidence type="ECO:0000259" key="1">
    <source>
        <dbReference type="Pfam" id="PF18541"/>
    </source>
</evidence>
<keyword evidence="2" id="KW-0540">Nuclease</keyword>
<dbReference type="STRING" id="657014.SAMN04488092_1049"/>